<gene>
    <name evidence="2" type="ORF">AVEN_267345_1</name>
</gene>
<evidence type="ECO:0000259" key="1">
    <source>
        <dbReference type="Pfam" id="PF03184"/>
    </source>
</evidence>
<name>A0A4Y2DJM1_ARAVE</name>
<dbReference type="OrthoDB" id="6436938at2759"/>
<feature type="domain" description="DDE-1" evidence="1">
    <location>
        <begin position="6"/>
        <end position="91"/>
    </location>
</feature>
<keyword evidence="3" id="KW-1185">Reference proteome</keyword>
<accession>A0A4Y2DJM1</accession>
<dbReference type="EMBL" id="BGPR01000381">
    <property type="protein sequence ID" value="GBM16962.1"/>
    <property type="molecule type" value="Genomic_DNA"/>
</dbReference>
<organism evidence="2 3">
    <name type="scientific">Araneus ventricosus</name>
    <name type="common">Orbweaver spider</name>
    <name type="synonym">Epeira ventricosa</name>
    <dbReference type="NCBI Taxonomy" id="182803"/>
    <lineage>
        <taxon>Eukaryota</taxon>
        <taxon>Metazoa</taxon>
        <taxon>Ecdysozoa</taxon>
        <taxon>Arthropoda</taxon>
        <taxon>Chelicerata</taxon>
        <taxon>Arachnida</taxon>
        <taxon>Araneae</taxon>
        <taxon>Araneomorphae</taxon>
        <taxon>Entelegynae</taxon>
        <taxon>Araneoidea</taxon>
        <taxon>Araneidae</taxon>
        <taxon>Araneus</taxon>
    </lineage>
</organism>
<proteinExistence type="predicted"/>
<sequence>MTLRTLLLVIEKSKKLRALKNIAIQALPVSYMNETNSWMNTDIFKQWFFDEFVPKVEKHLKEKKLPRRALLSIDNAPSHPEVENLKSGNIKFYRRALLALFIL</sequence>
<comment type="caution">
    <text evidence="2">The sequence shown here is derived from an EMBL/GenBank/DDBJ whole genome shotgun (WGS) entry which is preliminary data.</text>
</comment>
<reference evidence="2 3" key="1">
    <citation type="journal article" date="2019" name="Sci. Rep.">
        <title>Orb-weaving spider Araneus ventricosus genome elucidates the spidroin gene catalogue.</title>
        <authorList>
            <person name="Kono N."/>
            <person name="Nakamura H."/>
            <person name="Ohtoshi R."/>
            <person name="Moran D.A.P."/>
            <person name="Shinohara A."/>
            <person name="Yoshida Y."/>
            <person name="Fujiwara M."/>
            <person name="Mori M."/>
            <person name="Tomita M."/>
            <person name="Arakawa K."/>
        </authorList>
    </citation>
    <scope>NUCLEOTIDE SEQUENCE [LARGE SCALE GENOMIC DNA]</scope>
</reference>
<dbReference type="Pfam" id="PF03184">
    <property type="entry name" value="DDE_1"/>
    <property type="match status" value="1"/>
</dbReference>
<evidence type="ECO:0000313" key="2">
    <source>
        <dbReference type="EMBL" id="GBM16962.1"/>
    </source>
</evidence>
<dbReference type="AlphaFoldDB" id="A0A4Y2DJM1"/>
<dbReference type="Proteomes" id="UP000499080">
    <property type="component" value="Unassembled WGS sequence"/>
</dbReference>
<evidence type="ECO:0000313" key="3">
    <source>
        <dbReference type="Proteomes" id="UP000499080"/>
    </source>
</evidence>
<dbReference type="InterPro" id="IPR004875">
    <property type="entry name" value="DDE_SF_endonuclease_dom"/>
</dbReference>
<dbReference type="GO" id="GO:0003676">
    <property type="term" value="F:nucleic acid binding"/>
    <property type="evidence" value="ECO:0007669"/>
    <property type="project" value="InterPro"/>
</dbReference>
<protein>
    <recommendedName>
        <fullName evidence="1">DDE-1 domain-containing protein</fullName>
    </recommendedName>
</protein>